<name>A0A811RAE8_9POAL</name>
<dbReference type="EMBL" id="CAJGYO010000014">
    <property type="protein sequence ID" value="CAD6267155.1"/>
    <property type="molecule type" value="Genomic_DNA"/>
</dbReference>
<evidence type="ECO:0000256" key="1">
    <source>
        <dbReference type="SAM" id="MobiDB-lite"/>
    </source>
</evidence>
<comment type="caution">
    <text evidence="2">The sequence shown here is derived from an EMBL/GenBank/DDBJ whole genome shotgun (WGS) entry which is preliminary data.</text>
</comment>
<organism evidence="2 3">
    <name type="scientific">Miscanthus lutarioriparius</name>
    <dbReference type="NCBI Taxonomy" id="422564"/>
    <lineage>
        <taxon>Eukaryota</taxon>
        <taxon>Viridiplantae</taxon>
        <taxon>Streptophyta</taxon>
        <taxon>Embryophyta</taxon>
        <taxon>Tracheophyta</taxon>
        <taxon>Spermatophyta</taxon>
        <taxon>Magnoliopsida</taxon>
        <taxon>Liliopsida</taxon>
        <taxon>Poales</taxon>
        <taxon>Poaceae</taxon>
        <taxon>PACMAD clade</taxon>
        <taxon>Panicoideae</taxon>
        <taxon>Andropogonodae</taxon>
        <taxon>Andropogoneae</taxon>
        <taxon>Saccharinae</taxon>
        <taxon>Miscanthus</taxon>
    </lineage>
</organism>
<dbReference type="AlphaFoldDB" id="A0A811RAE8"/>
<sequence length="58" mass="6117">MAPLPLVGALPPLLLPDELVPADSTPKLDLQSDKKKGIQVQLDLKSNGNGSGGKKEQR</sequence>
<keyword evidence="3" id="KW-1185">Reference proteome</keyword>
<proteinExistence type="predicted"/>
<protein>
    <submittedName>
        <fullName evidence="2">Uncharacterized protein</fullName>
    </submittedName>
</protein>
<dbReference type="Proteomes" id="UP000604825">
    <property type="component" value="Unassembled WGS sequence"/>
</dbReference>
<evidence type="ECO:0000313" key="3">
    <source>
        <dbReference type="Proteomes" id="UP000604825"/>
    </source>
</evidence>
<evidence type="ECO:0000313" key="2">
    <source>
        <dbReference type="EMBL" id="CAD6267155.1"/>
    </source>
</evidence>
<accession>A0A811RAE8</accession>
<feature type="region of interest" description="Disordered" evidence="1">
    <location>
        <begin position="24"/>
        <end position="58"/>
    </location>
</feature>
<reference evidence="2" key="1">
    <citation type="submission" date="2020-10" db="EMBL/GenBank/DDBJ databases">
        <authorList>
            <person name="Han B."/>
            <person name="Lu T."/>
            <person name="Zhao Q."/>
            <person name="Huang X."/>
            <person name="Zhao Y."/>
        </authorList>
    </citation>
    <scope>NUCLEOTIDE SEQUENCE</scope>
</reference>
<gene>
    <name evidence="2" type="ORF">NCGR_LOCUS50460</name>
</gene>